<evidence type="ECO:0000256" key="2">
    <source>
        <dbReference type="SAM" id="SignalP"/>
    </source>
</evidence>
<comment type="caution">
    <text evidence="3">The sequence shown here is derived from an EMBL/GenBank/DDBJ whole genome shotgun (WGS) entry which is preliminary data.</text>
</comment>
<dbReference type="EMBL" id="JBJQND010000006">
    <property type="protein sequence ID" value="KAL3874348.1"/>
    <property type="molecule type" value="Genomic_DNA"/>
</dbReference>
<feature type="compositionally biased region" description="Basic and acidic residues" evidence="1">
    <location>
        <begin position="124"/>
        <end position="135"/>
    </location>
</feature>
<protein>
    <submittedName>
        <fullName evidence="3">Uncharacterized protein</fullName>
    </submittedName>
</protein>
<accession>A0ABD3WNN0</accession>
<feature type="compositionally biased region" description="Polar residues" evidence="1">
    <location>
        <begin position="87"/>
        <end position="105"/>
    </location>
</feature>
<evidence type="ECO:0000313" key="4">
    <source>
        <dbReference type="Proteomes" id="UP001634394"/>
    </source>
</evidence>
<name>A0ABD3WNN0_SINWO</name>
<evidence type="ECO:0000256" key="1">
    <source>
        <dbReference type="SAM" id="MobiDB-lite"/>
    </source>
</evidence>
<organism evidence="3 4">
    <name type="scientific">Sinanodonta woodiana</name>
    <name type="common">Chinese pond mussel</name>
    <name type="synonym">Anodonta woodiana</name>
    <dbReference type="NCBI Taxonomy" id="1069815"/>
    <lineage>
        <taxon>Eukaryota</taxon>
        <taxon>Metazoa</taxon>
        <taxon>Spiralia</taxon>
        <taxon>Lophotrochozoa</taxon>
        <taxon>Mollusca</taxon>
        <taxon>Bivalvia</taxon>
        <taxon>Autobranchia</taxon>
        <taxon>Heteroconchia</taxon>
        <taxon>Palaeoheterodonta</taxon>
        <taxon>Unionida</taxon>
        <taxon>Unionoidea</taxon>
        <taxon>Unionidae</taxon>
        <taxon>Unioninae</taxon>
        <taxon>Sinanodonta</taxon>
    </lineage>
</organism>
<sequence>MAGRLTRLILFLIAVTVAVQSQKCEEQVKQCSCSVPTNVEQSQADTDSAVTKSEGLAAAVGALSPLLVGGVGMGIWKMIQMKKSGSGDFSRTPSNLSDDSINNAKKTQDKRRGTIASLTDFEEDHGYDSPRRGSDADLIPGGKQQPPSKLGNPQIPANRNKDDLNAWLH</sequence>
<gene>
    <name evidence="3" type="ORF">ACJMK2_037376</name>
</gene>
<reference evidence="3 4" key="1">
    <citation type="submission" date="2024-11" db="EMBL/GenBank/DDBJ databases">
        <title>Chromosome-level genome assembly of the freshwater bivalve Anodonta woodiana.</title>
        <authorList>
            <person name="Chen X."/>
        </authorList>
    </citation>
    <scope>NUCLEOTIDE SEQUENCE [LARGE SCALE GENOMIC DNA]</scope>
    <source>
        <strain evidence="3">MN2024</strain>
        <tissue evidence="3">Gills</tissue>
    </source>
</reference>
<keyword evidence="2" id="KW-0732">Signal</keyword>
<evidence type="ECO:0000313" key="3">
    <source>
        <dbReference type="EMBL" id="KAL3874348.1"/>
    </source>
</evidence>
<feature type="chain" id="PRO_5044874985" evidence="2">
    <location>
        <begin position="22"/>
        <end position="169"/>
    </location>
</feature>
<feature type="signal peptide" evidence="2">
    <location>
        <begin position="1"/>
        <end position="21"/>
    </location>
</feature>
<dbReference type="AlphaFoldDB" id="A0ABD3WNN0"/>
<dbReference type="Proteomes" id="UP001634394">
    <property type="component" value="Unassembled WGS sequence"/>
</dbReference>
<proteinExistence type="predicted"/>
<feature type="region of interest" description="Disordered" evidence="1">
    <location>
        <begin position="84"/>
        <end position="169"/>
    </location>
</feature>
<keyword evidence="4" id="KW-1185">Reference proteome</keyword>
<feature type="compositionally biased region" description="Basic and acidic residues" evidence="1">
    <location>
        <begin position="159"/>
        <end position="169"/>
    </location>
</feature>